<evidence type="ECO:0000313" key="1">
    <source>
        <dbReference type="EMBL" id="ABK33600.1"/>
    </source>
</evidence>
<proteinExistence type="predicted"/>
<dbReference type="InterPro" id="IPR036377">
    <property type="entry name" value="Gp120_core_sf"/>
</dbReference>
<feature type="non-terminal residue" evidence="1">
    <location>
        <position position="34"/>
    </location>
</feature>
<dbReference type="Gene3D" id="2.170.40.20">
    <property type="entry name" value="Human immunodeficiency virus 1, Gp160, envelope glycoprotein"/>
    <property type="match status" value="1"/>
</dbReference>
<reference evidence="1" key="1">
    <citation type="journal article" date="2006" name="Virology">
        <title>Genetic characteristics of the V3 region associated with CXCR4 usage in HIV-1 subtype C isolates.</title>
        <authorList>
            <person name="Coetzer M."/>
            <person name="Cilliers T."/>
            <person name="Ping L.H."/>
            <person name="Swanstrom R."/>
            <person name="Morris L."/>
        </authorList>
    </citation>
    <scope>NUCLEOTIDE SEQUENCE</scope>
    <source>
        <strain evidence="1">02ZATM46b</strain>
    </source>
</reference>
<protein>
    <submittedName>
        <fullName evidence="1">Envelope glycoprotein</fullName>
    </submittedName>
</protein>
<gene>
    <name evidence="1" type="primary">env</name>
</gene>
<name>A0SQA8_HV1</name>
<dbReference type="GO" id="GO:0019031">
    <property type="term" value="C:viral envelope"/>
    <property type="evidence" value="ECO:0007669"/>
    <property type="project" value="UniProtKB-KW"/>
</dbReference>
<sequence length="34" mass="3779">CTRPGKTKIRSVRIGPGRTFLAQDTLGDIRKAYC</sequence>
<accession>A0SQA8</accession>
<keyword evidence="1" id="KW-0261">Viral envelope protein</keyword>
<organism evidence="1">
    <name type="scientific">Human immunodeficiency virus type 1</name>
    <name type="common">HIV-1</name>
    <dbReference type="NCBI Taxonomy" id="11676"/>
    <lineage>
        <taxon>Viruses</taxon>
        <taxon>Riboviria</taxon>
        <taxon>Pararnavirae</taxon>
        <taxon>Artverviricota</taxon>
        <taxon>Revtraviricetes</taxon>
        <taxon>Ortervirales</taxon>
        <taxon>Retroviridae</taxon>
        <taxon>Orthoretrovirinae</taxon>
        <taxon>Lentivirus</taxon>
        <taxon>Lentivirus humimdef1</taxon>
    </lineage>
</organism>
<dbReference type="SUPFAM" id="SSF56502">
    <property type="entry name" value="gp120 core"/>
    <property type="match status" value="1"/>
</dbReference>
<feature type="non-terminal residue" evidence="1">
    <location>
        <position position="1"/>
    </location>
</feature>
<organismHost>
    <name type="scientific">Homo sapiens</name>
    <name type="common">Human</name>
    <dbReference type="NCBI Taxonomy" id="9606"/>
</organismHost>
<keyword evidence="1" id="KW-0946">Virion</keyword>
<dbReference type="EMBL" id="DQ898273">
    <property type="protein sequence ID" value="ABK33600.1"/>
    <property type="molecule type" value="Genomic_RNA"/>
</dbReference>